<dbReference type="GO" id="GO:0006006">
    <property type="term" value="P:glucose metabolic process"/>
    <property type="evidence" value="ECO:0007669"/>
    <property type="project" value="TreeGrafter"/>
</dbReference>
<gene>
    <name evidence="1" type="ORF">N657DRAFT_604422</name>
</gene>
<dbReference type="PANTHER" id="PTHR10091">
    <property type="entry name" value="ALDOSE-1-EPIMERASE"/>
    <property type="match status" value="1"/>
</dbReference>
<evidence type="ECO:0000313" key="2">
    <source>
        <dbReference type="Proteomes" id="UP001302602"/>
    </source>
</evidence>
<dbReference type="Proteomes" id="UP001302602">
    <property type="component" value="Unassembled WGS sequence"/>
</dbReference>
<reference evidence="1" key="1">
    <citation type="journal article" date="2023" name="Mol. Phylogenet. Evol.">
        <title>Genome-scale phylogeny and comparative genomics of the fungal order Sordariales.</title>
        <authorList>
            <person name="Hensen N."/>
            <person name="Bonometti L."/>
            <person name="Westerberg I."/>
            <person name="Brannstrom I.O."/>
            <person name="Guillou S."/>
            <person name="Cros-Aarteil S."/>
            <person name="Calhoun S."/>
            <person name="Haridas S."/>
            <person name="Kuo A."/>
            <person name="Mondo S."/>
            <person name="Pangilinan J."/>
            <person name="Riley R."/>
            <person name="LaButti K."/>
            <person name="Andreopoulos B."/>
            <person name="Lipzen A."/>
            <person name="Chen C."/>
            <person name="Yan M."/>
            <person name="Daum C."/>
            <person name="Ng V."/>
            <person name="Clum A."/>
            <person name="Steindorff A."/>
            <person name="Ohm R.A."/>
            <person name="Martin F."/>
            <person name="Silar P."/>
            <person name="Natvig D.O."/>
            <person name="Lalanne C."/>
            <person name="Gautier V."/>
            <person name="Ament-Velasquez S.L."/>
            <person name="Kruys A."/>
            <person name="Hutchinson M.I."/>
            <person name="Powell A.J."/>
            <person name="Barry K."/>
            <person name="Miller A.N."/>
            <person name="Grigoriev I.V."/>
            <person name="Debuchy R."/>
            <person name="Gladieux P."/>
            <person name="Hiltunen Thoren M."/>
            <person name="Johannesson H."/>
        </authorList>
    </citation>
    <scope>NUCLEOTIDE SEQUENCE</scope>
    <source>
        <strain evidence="1">CBS 731.68</strain>
    </source>
</reference>
<protein>
    <submittedName>
        <fullName evidence="1">Galactose mutarotase-like protein</fullName>
    </submittedName>
</protein>
<evidence type="ECO:0000313" key="1">
    <source>
        <dbReference type="EMBL" id="KAK4119456.1"/>
    </source>
</evidence>
<dbReference type="GO" id="GO:0030246">
    <property type="term" value="F:carbohydrate binding"/>
    <property type="evidence" value="ECO:0007669"/>
    <property type="project" value="InterPro"/>
</dbReference>
<comment type="caution">
    <text evidence="1">The sequence shown here is derived from an EMBL/GenBank/DDBJ whole genome shotgun (WGS) entry which is preliminary data.</text>
</comment>
<proteinExistence type="predicted"/>
<dbReference type="GeneID" id="87826938"/>
<dbReference type="Pfam" id="PF01263">
    <property type="entry name" value="Aldose_epim"/>
    <property type="match status" value="1"/>
</dbReference>
<dbReference type="AlphaFoldDB" id="A0AAN6TSG8"/>
<dbReference type="InterPro" id="IPR008183">
    <property type="entry name" value="Aldose_1/G6P_1-epimerase"/>
</dbReference>
<reference evidence="1" key="2">
    <citation type="submission" date="2023-05" db="EMBL/GenBank/DDBJ databases">
        <authorList>
            <consortium name="Lawrence Berkeley National Laboratory"/>
            <person name="Steindorff A."/>
            <person name="Hensen N."/>
            <person name="Bonometti L."/>
            <person name="Westerberg I."/>
            <person name="Brannstrom I.O."/>
            <person name="Guillou S."/>
            <person name="Cros-Aarteil S."/>
            <person name="Calhoun S."/>
            <person name="Haridas S."/>
            <person name="Kuo A."/>
            <person name="Mondo S."/>
            <person name="Pangilinan J."/>
            <person name="Riley R."/>
            <person name="Labutti K."/>
            <person name="Andreopoulos B."/>
            <person name="Lipzen A."/>
            <person name="Chen C."/>
            <person name="Yanf M."/>
            <person name="Daum C."/>
            <person name="Ng V."/>
            <person name="Clum A."/>
            <person name="Ohm R."/>
            <person name="Martin F."/>
            <person name="Silar P."/>
            <person name="Natvig D."/>
            <person name="Lalanne C."/>
            <person name="Gautier V."/>
            <person name="Ament-Velasquez S.L."/>
            <person name="Kruys A."/>
            <person name="Hutchinson M.I."/>
            <person name="Powell A.J."/>
            <person name="Barry K."/>
            <person name="Miller A.N."/>
            <person name="Grigoriev I.V."/>
            <person name="Debuchy R."/>
            <person name="Gladieux P."/>
            <person name="Thoren M.H."/>
            <person name="Johannesson H."/>
        </authorList>
    </citation>
    <scope>NUCLEOTIDE SEQUENCE</scope>
    <source>
        <strain evidence="1">CBS 731.68</strain>
    </source>
</reference>
<dbReference type="SUPFAM" id="SSF74650">
    <property type="entry name" value="Galactose mutarotase-like"/>
    <property type="match status" value="1"/>
</dbReference>
<dbReference type="InterPro" id="IPR011013">
    <property type="entry name" value="Gal_mutarotase_sf_dom"/>
</dbReference>
<dbReference type="EMBL" id="MU853248">
    <property type="protein sequence ID" value="KAK4119456.1"/>
    <property type="molecule type" value="Genomic_DNA"/>
</dbReference>
<keyword evidence="2" id="KW-1185">Reference proteome</keyword>
<accession>A0AAN6TSG8</accession>
<dbReference type="PANTHER" id="PTHR10091:SF6">
    <property type="entry name" value="1-EPIMERASE, PUTATIVE (AFU_ORTHOLOGUE AFUA_3G13240)-RELATED"/>
    <property type="match status" value="1"/>
</dbReference>
<dbReference type="GO" id="GO:0004034">
    <property type="term" value="F:aldose 1-epimerase activity"/>
    <property type="evidence" value="ECO:0007669"/>
    <property type="project" value="TreeGrafter"/>
</dbReference>
<sequence>MVELRKLSAGVLATAKAVWKGGSPFAALTAMWPVNDEGKYTIEAEGIKISFTHHGAAVANLWVRDRDGDEIDIVLGLDHADMYPETSSNPYLNGVIGRYAGYIRDAGYEAEGVKQQLLANAHGGTATFNGGEKSWGRLDWAVPSNEKDSITFVMFDKGKNGFPGLFVGCVTHTVSPYTWHIGYGVTPLLLPGGPLNMAQQAFFNLNGLRRTDNGTIGSVTDHYLYLPMSGMRFHFDENGISTGNILSNPKGKEHDFWSSPKTVGKVLINNSGELASSYDQTFTLAHKYADSSRRQKPAAILSSSWSGITMEVYTDQDALRVHTWSEEQTGPLRLKKSQGEGEVPRHGAISLEQSDWPDAVNHPEWMNRKTLWGNLDIYSGYMEYKFKVNGGQVRDREL</sequence>
<dbReference type="InterPro" id="IPR014718">
    <property type="entry name" value="GH-type_carb-bd"/>
</dbReference>
<organism evidence="1 2">
    <name type="scientific">Parathielavia appendiculata</name>
    <dbReference type="NCBI Taxonomy" id="2587402"/>
    <lineage>
        <taxon>Eukaryota</taxon>
        <taxon>Fungi</taxon>
        <taxon>Dikarya</taxon>
        <taxon>Ascomycota</taxon>
        <taxon>Pezizomycotina</taxon>
        <taxon>Sordariomycetes</taxon>
        <taxon>Sordariomycetidae</taxon>
        <taxon>Sordariales</taxon>
        <taxon>Chaetomiaceae</taxon>
        <taxon>Parathielavia</taxon>
    </lineage>
</organism>
<dbReference type="RefSeq" id="XP_062643229.1">
    <property type="nucleotide sequence ID" value="XM_062790168.1"/>
</dbReference>
<dbReference type="Gene3D" id="2.70.98.10">
    <property type="match status" value="1"/>
</dbReference>
<name>A0AAN6TSG8_9PEZI</name>
<dbReference type="GO" id="GO:0033499">
    <property type="term" value="P:galactose catabolic process via UDP-galactose, Leloir pathway"/>
    <property type="evidence" value="ECO:0007669"/>
    <property type="project" value="TreeGrafter"/>
</dbReference>